<evidence type="ECO:0000313" key="10">
    <source>
        <dbReference type="Proteomes" id="UP001210925"/>
    </source>
</evidence>
<evidence type="ECO:0000256" key="2">
    <source>
        <dbReference type="ARBA" id="ARBA00004496"/>
    </source>
</evidence>
<dbReference type="Pfam" id="PF01369">
    <property type="entry name" value="Sec7"/>
    <property type="match status" value="1"/>
</dbReference>
<dbReference type="EMBL" id="JADGKB010000144">
    <property type="protein sequence ID" value="KAJ3252351.1"/>
    <property type="molecule type" value="Genomic_DNA"/>
</dbReference>
<evidence type="ECO:0000256" key="5">
    <source>
        <dbReference type="ARBA" id="ARBA00022927"/>
    </source>
</evidence>
<dbReference type="PROSITE" id="PS50190">
    <property type="entry name" value="SEC7"/>
    <property type="match status" value="1"/>
</dbReference>
<evidence type="ECO:0000259" key="8">
    <source>
        <dbReference type="PROSITE" id="PS50190"/>
    </source>
</evidence>
<keyword evidence="3" id="KW-0813">Transport</keyword>
<dbReference type="PANTHER" id="PTHR10663:SF375">
    <property type="entry name" value="LD29171P"/>
    <property type="match status" value="1"/>
</dbReference>
<dbReference type="InterPro" id="IPR000904">
    <property type="entry name" value="Sec7_dom"/>
</dbReference>
<feature type="domain" description="SEC7" evidence="8">
    <location>
        <begin position="500"/>
        <end position="688"/>
    </location>
</feature>
<dbReference type="Pfam" id="PF12783">
    <property type="entry name" value="Sec7-like_HUS"/>
    <property type="match status" value="1"/>
</dbReference>
<keyword evidence="4" id="KW-0963">Cytoplasm</keyword>
<dbReference type="Pfam" id="PF20252">
    <property type="entry name" value="BIG2_C"/>
    <property type="match status" value="1"/>
</dbReference>
<protein>
    <submittedName>
        <fullName evidence="9">Guanine nucleotide exchange protein for ADP-robosylation factor</fullName>
    </submittedName>
</protein>
<organism evidence="9 10">
    <name type="scientific">Boothiomyces macroporosus</name>
    <dbReference type="NCBI Taxonomy" id="261099"/>
    <lineage>
        <taxon>Eukaryota</taxon>
        <taxon>Fungi</taxon>
        <taxon>Fungi incertae sedis</taxon>
        <taxon>Chytridiomycota</taxon>
        <taxon>Chytridiomycota incertae sedis</taxon>
        <taxon>Chytridiomycetes</taxon>
        <taxon>Rhizophydiales</taxon>
        <taxon>Terramycetaceae</taxon>
        <taxon>Boothiomyces</taxon>
    </lineage>
</organism>
<dbReference type="CDD" id="cd00171">
    <property type="entry name" value="Sec7"/>
    <property type="match status" value="1"/>
</dbReference>
<dbReference type="SMART" id="SM00222">
    <property type="entry name" value="Sec7"/>
    <property type="match status" value="1"/>
</dbReference>
<name>A0AAD5Y2Z4_9FUNG</name>
<evidence type="ECO:0000256" key="7">
    <source>
        <dbReference type="SAM" id="MobiDB-lite"/>
    </source>
</evidence>
<dbReference type="InterPro" id="IPR046455">
    <property type="entry name" value="Sec7/BIG1-like_C"/>
</dbReference>
<dbReference type="Gene3D" id="1.10.220.20">
    <property type="match status" value="1"/>
</dbReference>
<dbReference type="GO" id="GO:0016020">
    <property type="term" value="C:membrane"/>
    <property type="evidence" value="ECO:0007669"/>
    <property type="project" value="UniProtKB-SubCell"/>
</dbReference>
<dbReference type="InterPro" id="IPR015403">
    <property type="entry name" value="Mon2/Sec7/BIG1-like_HDS"/>
</dbReference>
<evidence type="ECO:0000313" key="9">
    <source>
        <dbReference type="EMBL" id="KAJ3252351.1"/>
    </source>
</evidence>
<sequence length="1606" mass="184762">MELMQYDAIFKPFMLVCQSKNPQLTVIALSCLGKLFQYNFWENTSDLLNLVIETVSNCFIGEHTDEQVQTQVINALSSAISIENSNSQLHGGILLKAVRIIYNIFLLSKFPQIQTLAQASLMQISTSVFNRVPAEYNFDEIMKNHKDKTKGEPNRLVDTTRTDNEEFDEPVGLAILDKLGERDPSTRHSQDILTDSSHSQESKHDKIAKDAYLLFRAFCKLSMKSINGPECATDLKSQAMRSKLLSLSLVYNTLKNYGKIFSYPSPVLFTSIKVTKPSDVAFILAVRQYICLVFTRNIVNIVPQVFDLAMDIFGRMLLELRQLLKKEISTIFTQIIIPIIEASIPVTYYQRVSLMKALQRAFSRPEGGKLLVELYLNYDCDLSTEPEENIWERLNNALAQVMTGNLPELQEPAPSFDFTLNNTNVSYSGAITTQNLTNYTREQVRQLYLPYGDNNELRKRVLELVVKGILYSLNNWVKDEKKEVKTERKEFEYEYDDPSAFLESKTKKQVLQEGVKLFNQKPKKAIRILIEGRVIPSKQPRHIAHFLLNCPGLDKAVIGEYLGEGEEQFIAIMHSFVDMQDFTGKTFVGALRDFLNTFRLPGEAQKIDRFMLKFADRYVQCNPNSFSTAETAYVLAYSVIMLNTDQYNPQVKRKMTCEDFVKNNRGINDGKDLPHEFLVSIFNEIKEKEIKMKDESKSVVSSAVAPSSKQHAAKAKQKLNRTESLLIQMRNNHSTTRDPTAFDSHFENTDPTVFYEATHFEHVKPMFTIIWMSCLMSVSSFLQKYDEVDTVITSLEGFKYSIHLASIFGLELEKKGFLTNLSKFVEISNIVHVTQKNIEAIKMLLEITFVDGNYFNENWQAVVKCMSQLEKIQQQGIVDPDPSKPADQRKKEAKHIEEMYQLISSQAVTLSVDRIFTSSSKLSVNSICHFSRALCDMSWDEIMFSSDKEHPRMYCLQRIIEISYYNINSRIRLEWTQIWQILGPHFNQVGCHSNTNIVFFCLDKLRQLSSKFLELEELPNFKFQKDFLRPFSFIFENNPDVKIKDMVLTCINNLLLYKPANLKSGWKTIFDVLGLAANEKTESIVKLGFAITSTIQKEYLHLVSAQNFYPEFVNTLSKFCQNFKFPKINAQAVQALRSGAEMQSKPVVNSKKNEEESSDKQWMVTFSNMKNIILTCELEVRQTSLTNLFDILFENGHEFANELWLQILKEIILPLFDELRDPTTSKKTKEDMQIWLSTTLTTAMKLLIELYTKFPVLSEIALDDLLDIVSLVILQENDTLARLGSNCLQEYVENNLEIMNGEIWDNIIDRILYWLEVTTPKDLVFDYANSGEADSVFGFPYMKKPVRKEFPKIITKCVLHLIIVQTVNKLFVGPNGSKVFQTLNSNHIYAVGDAIYKSYNFAKTFNQLMELRQALHQMGFMKTLPNLLKQETVSVSTYLTILSHVFADKSPQGQDMNFEIERRLLPLSYMLLSQFVQFDMETQRNSILTWSSVVESIIDGFSKYSDLQFEKHIPYFYVHFVKLLQYGHVPFLAPLAVIFQRVGSTFHIAKDDVPYTQTISGFPQQLVKAEQESIDEMATNLVNMTLKESVESLQDELLKDYDPFQQ</sequence>
<dbReference type="SUPFAM" id="SSF48425">
    <property type="entry name" value="Sec7 domain"/>
    <property type="match status" value="1"/>
</dbReference>
<dbReference type="SUPFAM" id="SSF48371">
    <property type="entry name" value="ARM repeat"/>
    <property type="match status" value="2"/>
</dbReference>
<evidence type="ECO:0000256" key="4">
    <source>
        <dbReference type="ARBA" id="ARBA00022490"/>
    </source>
</evidence>
<dbReference type="PANTHER" id="PTHR10663">
    <property type="entry name" value="GUANYL-NUCLEOTIDE EXCHANGE FACTOR"/>
    <property type="match status" value="1"/>
</dbReference>
<keyword evidence="10" id="KW-1185">Reference proteome</keyword>
<comment type="subcellular location">
    <subcellularLocation>
        <location evidence="2">Cytoplasm</location>
    </subcellularLocation>
    <subcellularLocation>
        <location evidence="1">Membrane</location>
    </subcellularLocation>
</comment>
<dbReference type="GO" id="GO:0015031">
    <property type="term" value="P:protein transport"/>
    <property type="evidence" value="ECO:0007669"/>
    <property type="project" value="UniProtKB-KW"/>
</dbReference>
<evidence type="ECO:0000256" key="6">
    <source>
        <dbReference type="ARBA" id="ARBA00023136"/>
    </source>
</evidence>
<dbReference type="InterPro" id="IPR023394">
    <property type="entry name" value="Sec7_C_sf"/>
</dbReference>
<dbReference type="FunFam" id="1.10.1000.11:FF:000003">
    <property type="entry name" value="Brefeldin A-inhibited guanine nucleotide-exchange protein 1"/>
    <property type="match status" value="1"/>
</dbReference>
<dbReference type="GO" id="GO:0005794">
    <property type="term" value="C:Golgi apparatus"/>
    <property type="evidence" value="ECO:0007669"/>
    <property type="project" value="UniProtKB-ARBA"/>
</dbReference>
<dbReference type="GO" id="GO:0005085">
    <property type="term" value="F:guanyl-nucleotide exchange factor activity"/>
    <property type="evidence" value="ECO:0007669"/>
    <property type="project" value="InterPro"/>
</dbReference>
<dbReference type="Proteomes" id="UP001210925">
    <property type="component" value="Unassembled WGS sequence"/>
</dbReference>
<dbReference type="InterPro" id="IPR032629">
    <property type="entry name" value="DCB_dom"/>
</dbReference>
<dbReference type="Pfam" id="PF09324">
    <property type="entry name" value="Sec7-like_HDS"/>
    <property type="match status" value="1"/>
</dbReference>
<keyword evidence="6" id="KW-0472">Membrane</keyword>
<feature type="region of interest" description="Disordered" evidence="7">
    <location>
        <begin position="182"/>
        <end position="201"/>
    </location>
</feature>
<comment type="caution">
    <text evidence="9">The sequence shown here is derived from an EMBL/GenBank/DDBJ whole genome shotgun (WGS) entry which is preliminary data.</text>
</comment>
<proteinExistence type="predicted"/>
<dbReference type="GO" id="GO:0032012">
    <property type="term" value="P:regulation of ARF protein signal transduction"/>
    <property type="evidence" value="ECO:0007669"/>
    <property type="project" value="InterPro"/>
</dbReference>
<dbReference type="Gene3D" id="1.10.1000.11">
    <property type="entry name" value="Arf Nucleotide-binding Site Opener,domain 2"/>
    <property type="match status" value="1"/>
</dbReference>
<dbReference type="InterPro" id="IPR035999">
    <property type="entry name" value="Sec7_dom_sf"/>
</dbReference>
<dbReference type="InterPro" id="IPR016024">
    <property type="entry name" value="ARM-type_fold"/>
</dbReference>
<evidence type="ECO:0000256" key="1">
    <source>
        <dbReference type="ARBA" id="ARBA00004370"/>
    </source>
</evidence>
<keyword evidence="5" id="KW-0653">Protein transport</keyword>
<reference evidence="9" key="1">
    <citation type="submission" date="2020-05" db="EMBL/GenBank/DDBJ databases">
        <title>Phylogenomic resolution of chytrid fungi.</title>
        <authorList>
            <person name="Stajich J.E."/>
            <person name="Amses K."/>
            <person name="Simmons R."/>
            <person name="Seto K."/>
            <person name="Myers J."/>
            <person name="Bonds A."/>
            <person name="Quandt C.A."/>
            <person name="Barry K."/>
            <person name="Liu P."/>
            <person name="Grigoriev I."/>
            <person name="Longcore J.E."/>
            <person name="James T.Y."/>
        </authorList>
    </citation>
    <scope>NUCLEOTIDE SEQUENCE</scope>
    <source>
        <strain evidence="9">PLAUS21</strain>
    </source>
</reference>
<gene>
    <name evidence="9" type="primary">SEC7</name>
    <name evidence="9" type="ORF">HK103_001612</name>
</gene>
<accession>A0AAD5Y2Z4</accession>
<dbReference type="Pfam" id="PF16213">
    <property type="entry name" value="DCB"/>
    <property type="match status" value="1"/>
</dbReference>
<evidence type="ECO:0000256" key="3">
    <source>
        <dbReference type="ARBA" id="ARBA00022448"/>
    </source>
</evidence>
<dbReference type="InterPro" id="IPR032691">
    <property type="entry name" value="Mon2/Sec7/BIG1-like_HUS"/>
</dbReference>